<feature type="binding site" evidence="10">
    <location>
        <position position="647"/>
    </location>
    <ligand>
        <name>Ca(2+)</name>
        <dbReference type="ChEBI" id="CHEBI:29108"/>
    </ligand>
</feature>
<feature type="region of interest" description="Disordered" evidence="13">
    <location>
        <begin position="523"/>
        <end position="545"/>
    </location>
</feature>
<dbReference type="SUPFAM" id="SSF48225">
    <property type="entry name" value="Seven-hairpin glycosidases"/>
    <property type="match status" value="1"/>
</dbReference>
<dbReference type="InterPro" id="IPR012341">
    <property type="entry name" value="6hp_glycosidase-like_sf"/>
</dbReference>
<evidence type="ECO:0000313" key="17">
    <source>
        <dbReference type="Proteomes" id="UP001295794"/>
    </source>
</evidence>
<dbReference type="PANTHER" id="PTHR11742:SF55">
    <property type="entry name" value="ENDOPLASMIC RETICULUM MANNOSYL-OLIGOSACCHARIDE 1,2-ALPHA-MANNOSIDASE"/>
    <property type="match status" value="1"/>
</dbReference>
<organism evidence="15 17">
    <name type="scientific">Mycena citricolor</name>
    <dbReference type="NCBI Taxonomy" id="2018698"/>
    <lineage>
        <taxon>Eukaryota</taxon>
        <taxon>Fungi</taxon>
        <taxon>Dikarya</taxon>
        <taxon>Basidiomycota</taxon>
        <taxon>Agaricomycotina</taxon>
        <taxon>Agaricomycetes</taxon>
        <taxon>Agaricomycetidae</taxon>
        <taxon>Agaricales</taxon>
        <taxon>Marasmiineae</taxon>
        <taxon>Mycenaceae</taxon>
        <taxon>Mycena</taxon>
    </lineage>
</organism>
<keyword evidence="17" id="KW-1185">Reference proteome</keyword>
<keyword evidence="14" id="KW-0812">Transmembrane</keyword>
<accession>A0AAD2H0R2</accession>
<dbReference type="PRINTS" id="PR00747">
    <property type="entry name" value="GLYHDRLASE47"/>
</dbReference>
<evidence type="ECO:0000256" key="5">
    <source>
        <dbReference type="ARBA" id="ARBA00022801"/>
    </source>
</evidence>
<evidence type="ECO:0000256" key="1">
    <source>
        <dbReference type="ARBA" id="ARBA00001913"/>
    </source>
</evidence>
<keyword evidence="14" id="KW-0472">Membrane</keyword>
<evidence type="ECO:0000256" key="11">
    <source>
        <dbReference type="PIRSR" id="PIRSR601382-3"/>
    </source>
</evidence>
<evidence type="ECO:0000256" key="2">
    <source>
        <dbReference type="ARBA" id="ARBA00004922"/>
    </source>
</evidence>
<reference evidence="15" key="1">
    <citation type="submission" date="2023-11" db="EMBL/GenBank/DDBJ databases">
        <authorList>
            <person name="De Vega J J."/>
            <person name="De Vega J J."/>
        </authorList>
    </citation>
    <scope>NUCLEOTIDE SEQUENCE</scope>
</reference>
<evidence type="ECO:0000256" key="4">
    <source>
        <dbReference type="ARBA" id="ARBA00022723"/>
    </source>
</evidence>
<comment type="caution">
    <text evidence="15">The sequence shown here is derived from an EMBL/GenBank/DDBJ whole genome shotgun (WGS) entry which is preliminary data.</text>
</comment>
<keyword evidence="6 10" id="KW-0106">Calcium</keyword>
<dbReference type="GO" id="GO:0004571">
    <property type="term" value="F:mannosyl-oligosaccharide 1,2-alpha-mannosidase activity"/>
    <property type="evidence" value="ECO:0007669"/>
    <property type="project" value="UniProtKB-EC"/>
</dbReference>
<dbReference type="Gene3D" id="1.50.10.10">
    <property type="match status" value="1"/>
</dbReference>
<evidence type="ECO:0000256" key="3">
    <source>
        <dbReference type="ARBA" id="ARBA00007658"/>
    </source>
</evidence>
<keyword evidence="12" id="KW-0326">Glycosidase</keyword>
<evidence type="ECO:0000256" key="8">
    <source>
        <dbReference type="ARBA" id="ARBA00047669"/>
    </source>
</evidence>
<dbReference type="GO" id="GO:0005509">
    <property type="term" value="F:calcium ion binding"/>
    <property type="evidence" value="ECO:0007669"/>
    <property type="project" value="InterPro"/>
</dbReference>
<evidence type="ECO:0000256" key="13">
    <source>
        <dbReference type="SAM" id="MobiDB-lite"/>
    </source>
</evidence>
<dbReference type="InterPro" id="IPR036026">
    <property type="entry name" value="Seven-hairpin_glycosidases"/>
</dbReference>
<dbReference type="InterPro" id="IPR001382">
    <property type="entry name" value="Glyco_hydro_47"/>
</dbReference>
<dbReference type="GO" id="GO:0005975">
    <property type="term" value="P:carbohydrate metabolic process"/>
    <property type="evidence" value="ECO:0007669"/>
    <property type="project" value="InterPro"/>
</dbReference>
<dbReference type="GO" id="GO:0005783">
    <property type="term" value="C:endoplasmic reticulum"/>
    <property type="evidence" value="ECO:0007669"/>
    <property type="project" value="TreeGrafter"/>
</dbReference>
<dbReference type="GO" id="GO:0016020">
    <property type="term" value="C:membrane"/>
    <property type="evidence" value="ECO:0007669"/>
    <property type="project" value="InterPro"/>
</dbReference>
<feature type="disulfide bond" evidence="11">
    <location>
        <begin position="407"/>
        <end position="467"/>
    </location>
</feature>
<protein>
    <recommendedName>
        <fullName evidence="12">alpha-1,2-Mannosidase</fullName>
        <ecNumber evidence="12">3.2.1.-</ecNumber>
    </recommendedName>
</protein>
<dbReference type="InterPro" id="IPR050749">
    <property type="entry name" value="Glycosyl_Hydrolase_47"/>
</dbReference>
<gene>
    <name evidence="16" type="ORF">MYCIT1_LOCUS10665</name>
    <name evidence="15" type="ORF">MYCIT1_LOCUS9707</name>
</gene>
<dbReference type="Proteomes" id="UP001295794">
    <property type="component" value="Unassembled WGS sequence"/>
</dbReference>
<dbReference type="EC" id="3.2.1.-" evidence="12"/>
<comment type="catalytic activity">
    <reaction evidence="9">
        <text>N(4)-(alpha-D-Man-(1-&gt;2)-alpha-D-Man-(1-&gt;2)-alpha-D-Man-(1-&gt;3)-[alpha-D-Man-(1-&gt;2)-alpha-D-Man-(1-&gt;3)-[alpha-D-Man-(1-&gt;2)-alpha-D-Man-(1-&gt;6)]-alpha-D-Man-(1-&gt;6)]-beta-D-Man-(1-&gt;4)-beta-D-GlcNAc-(1-&gt;4)-beta-D-GlcNAc)-L-asparaginyl-[protein] (N-glucan mannose isomer 9A1,2,3B1,2,3) + 4 H2O = N(4)-(alpha-D-Man-(1-&gt;3)-[alpha-D-Man-(1-&gt;3)-[alpha-D-Man-(1-&gt;6)]-alpha-D-Man-(1-&gt;6)]-beta-D-Man-(1-&gt;4)-beta-D-GlcNAc-(1-&gt;4)-beta-D-GlcNAc)-L-asparaginyl-[protein] (N-glucan mannose isomer 5A1,2) + 4 beta-D-mannose</text>
        <dbReference type="Rhea" id="RHEA:56008"/>
        <dbReference type="Rhea" id="RHEA-COMP:14356"/>
        <dbReference type="Rhea" id="RHEA-COMP:14367"/>
        <dbReference type="ChEBI" id="CHEBI:15377"/>
        <dbReference type="ChEBI" id="CHEBI:28563"/>
        <dbReference type="ChEBI" id="CHEBI:59087"/>
        <dbReference type="ChEBI" id="CHEBI:139493"/>
        <dbReference type="EC" id="3.2.1.113"/>
    </reaction>
</comment>
<evidence type="ECO:0000256" key="12">
    <source>
        <dbReference type="RuleBase" id="RU361193"/>
    </source>
</evidence>
<proteinExistence type="inferred from homology"/>
<keyword evidence="5 12" id="KW-0378">Hydrolase</keyword>
<name>A0AAD2H0R2_9AGAR</name>
<keyword evidence="7 11" id="KW-1015">Disulfide bond</keyword>
<evidence type="ECO:0000256" key="6">
    <source>
        <dbReference type="ARBA" id="ARBA00022837"/>
    </source>
</evidence>
<keyword evidence="4 10" id="KW-0479">Metal-binding</keyword>
<sequence length="668" mass="74834">MVQSPYVRLQERERSRLLRIFRHRPYLYAAFACVSVVLVWQAKPHQYVSASFMSADVAYAEVSVLPSAVTHAVSESAPTSSSSSSPSLVHSTAPPAAAATPAADLHWTQRAQDVKAAFLHAYRGWEKYAAPHDELSPLTLAYKDPFNAWGVTAVDSLDTMLLMGLDAEYARAMPLVSNITFAMHPGLSASYFETVIRYLGGFLSAHALSRDRTLLDLAEQLAEQLDPVFERYDSPFPVYGINTEDGKLSGGEFGGLAEIGTLQVEYLYLAKATGNKRWYDRANGVIDALAKADVRKYGGMLPTTWNLTSGQPVECDDTDGRWTLHCPLQLSVGGMADSTHEYLLKEYLLTSKTDKASLDMYLRTSTHILTSLLHVSPERNLLYMTDTSSTTHLHAAEPSHKLEHLSCFLPGLLALGAHTLPLDALAPRLHELGKDFGFASRGYDILSKQKSLKELHLWAAKGLAETCYMLYADQGSGLSPDEVMISIPWGETEDGRWEAGKVRLWIDEVQEWRTSLATNQGTFKGRRFPPGVEENHQPAPETGPPGRDYLVRTAGYYLRPETVESLYILWRVTGETRWREMGWKIFQAIERESRTASGYASLQYTEKSPAPLLDEMPSYFLAETLKYLYLLFLDEDPLPLDQWVFNTEAHPLPVFRWTEEEKEKFGIP</sequence>
<evidence type="ECO:0000256" key="10">
    <source>
        <dbReference type="PIRSR" id="PIRSR601382-2"/>
    </source>
</evidence>
<comment type="cofactor">
    <cofactor evidence="1 10">
        <name>Ca(2+)</name>
        <dbReference type="ChEBI" id="CHEBI:29108"/>
    </cofactor>
</comment>
<evidence type="ECO:0000256" key="9">
    <source>
        <dbReference type="ARBA" id="ARBA00048605"/>
    </source>
</evidence>
<evidence type="ECO:0000313" key="15">
    <source>
        <dbReference type="EMBL" id="CAK5267313.1"/>
    </source>
</evidence>
<keyword evidence="14" id="KW-1133">Transmembrane helix</keyword>
<dbReference type="Pfam" id="PF01532">
    <property type="entry name" value="Glyco_hydro_47"/>
    <property type="match status" value="1"/>
</dbReference>
<dbReference type="EMBL" id="CAVNYO010000136">
    <property type="protein sequence ID" value="CAK5267822.1"/>
    <property type="molecule type" value="Genomic_DNA"/>
</dbReference>
<dbReference type="PANTHER" id="PTHR11742">
    <property type="entry name" value="MANNOSYL-OLIGOSACCHARIDE ALPHA-1,2-MANNOSIDASE-RELATED"/>
    <property type="match status" value="1"/>
</dbReference>
<comment type="similarity">
    <text evidence="3 12">Belongs to the glycosyl hydrolase 47 family.</text>
</comment>
<comment type="pathway">
    <text evidence="2">Protein modification; protein glycosylation.</text>
</comment>
<feature type="transmembrane region" description="Helical" evidence="14">
    <location>
        <begin position="25"/>
        <end position="42"/>
    </location>
</feature>
<dbReference type="GO" id="GO:0036503">
    <property type="term" value="P:ERAD pathway"/>
    <property type="evidence" value="ECO:0007669"/>
    <property type="project" value="UniProtKB-ARBA"/>
</dbReference>
<dbReference type="EMBL" id="CAVNYO010000118">
    <property type="protein sequence ID" value="CAK5267313.1"/>
    <property type="molecule type" value="Genomic_DNA"/>
</dbReference>
<evidence type="ECO:0000256" key="14">
    <source>
        <dbReference type="SAM" id="Phobius"/>
    </source>
</evidence>
<dbReference type="AlphaFoldDB" id="A0AAD2H0R2"/>
<comment type="catalytic activity">
    <reaction evidence="8">
        <text>N(4)-(alpha-D-Man-(1-&gt;2)-alpha-D-Man-(1-&gt;2)-alpha-D-Man-(1-&gt;3)-[alpha-D-Man-(1-&gt;3)-[alpha-D-Man-(1-&gt;2)-alpha-D-Man-(1-&gt;6)]-alpha-D-Man-(1-&gt;6)]-beta-D-Man-(1-&gt;4)-beta-D-GlcNAc-(1-&gt;4)-beta-D-GlcNAc)-L-asparaginyl-[protein] (N-glucan mannose isomer 8A1,2,3B1,3) + 3 H2O = N(4)-(alpha-D-Man-(1-&gt;3)-[alpha-D-Man-(1-&gt;3)-[alpha-D-Man-(1-&gt;6)]-alpha-D-Man-(1-&gt;6)]-beta-D-Man-(1-&gt;4)-beta-D-GlcNAc-(1-&gt;4)-beta-D-GlcNAc)-L-asparaginyl-[protein] (N-glucan mannose isomer 5A1,2) + 3 beta-D-mannose</text>
        <dbReference type="Rhea" id="RHEA:56028"/>
        <dbReference type="Rhea" id="RHEA-COMP:14358"/>
        <dbReference type="Rhea" id="RHEA-COMP:14367"/>
        <dbReference type="ChEBI" id="CHEBI:15377"/>
        <dbReference type="ChEBI" id="CHEBI:28563"/>
        <dbReference type="ChEBI" id="CHEBI:59087"/>
        <dbReference type="ChEBI" id="CHEBI:60628"/>
        <dbReference type="EC" id="3.2.1.113"/>
    </reaction>
</comment>
<evidence type="ECO:0000313" key="16">
    <source>
        <dbReference type="EMBL" id="CAK5267822.1"/>
    </source>
</evidence>
<evidence type="ECO:0000256" key="7">
    <source>
        <dbReference type="ARBA" id="ARBA00023157"/>
    </source>
</evidence>